<gene>
    <name evidence="2" type="ORF">SAMN05421813_1065</name>
</gene>
<accession>A0A1G9QGA1</accession>
<dbReference type="EMBL" id="FNHH01000006">
    <property type="protein sequence ID" value="SDM09517.1"/>
    <property type="molecule type" value="Genomic_DNA"/>
</dbReference>
<dbReference type="Gene3D" id="3.20.20.150">
    <property type="entry name" value="Divalent-metal-dependent TIM barrel enzymes"/>
    <property type="match status" value="1"/>
</dbReference>
<keyword evidence="3" id="KW-1185">Reference proteome</keyword>
<dbReference type="SUPFAM" id="SSF51658">
    <property type="entry name" value="Xylose isomerase-like"/>
    <property type="match status" value="1"/>
</dbReference>
<name>A0A1G9QGA1_9SPHI</name>
<dbReference type="OrthoDB" id="1121759at2"/>
<feature type="domain" description="Xylose isomerase-like TIM barrel" evidence="1">
    <location>
        <begin position="60"/>
        <end position="282"/>
    </location>
</feature>
<protein>
    <submittedName>
        <fullName evidence="2">Sugar phosphate isomerase/epimerase</fullName>
    </submittedName>
</protein>
<dbReference type="InterPro" id="IPR013022">
    <property type="entry name" value="Xyl_isomerase-like_TIM-brl"/>
</dbReference>
<proteinExistence type="predicted"/>
<dbReference type="Proteomes" id="UP000199226">
    <property type="component" value="Unassembled WGS sequence"/>
</dbReference>
<dbReference type="Pfam" id="PF01261">
    <property type="entry name" value="AP_endonuc_2"/>
    <property type="match status" value="1"/>
</dbReference>
<sequence>MERFVYYFWQLIIITVCFTACNPINKSRTSSKISPEISAEWQTGVALYSFNRFSFANALAKADSAGAKYVEGFFFHKLGNEFNNNTMGTVSKEEISKMKQMMDKKGIKMKSMYVGGAKNVSEWKFFFDTAKELGMQYLVCEPQKDHWDMLDSLAGLYKIRVAIHEHSKESSIYWHPDSVLAALKGHPNMGACADLGHWARSGLDPVKCLEKLNGNILGIHLKDIDRFNDTKANDVNAGTGVINFPGVVRELKRQNFNGMIYVECEHNMDNNLADVVQTIRYFENLAKK</sequence>
<dbReference type="InterPro" id="IPR036237">
    <property type="entry name" value="Xyl_isomerase-like_sf"/>
</dbReference>
<keyword evidence="2" id="KW-0413">Isomerase</keyword>
<evidence type="ECO:0000313" key="3">
    <source>
        <dbReference type="Proteomes" id="UP000199226"/>
    </source>
</evidence>
<organism evidence="2 3">
    <name type="scientific">Daejeonella rubra</name>
    <dbReference type="NCBI Taxonomy" id="990371"/>
    <lineage>
        <taxon>Bacteria</taxon>
        <taxon>Pseudomonadati</taxon>
        <taxon>Bacteroidota</taxon>
        <taxon>Sphingobacteriia</taxon>
        <taxon>Sphingobacteriales</taxon>
        <taxon>Sphingobacteriaceae</taxon>
        <taxon>Daejeonella</taxon>
    </lineage>
</organism>
<evidence type="ECO:0000259" key="1">
    <source>
        <dbReference type="Pfam" id="PF01261"/>
    </source>
</evidence>
<dbReference type="AlphaFoldDB" id="A0A1G9QGA1"/>
<dbReference type="STRING" id="990371.SAMN05421813_1065"/>
<reference evidence="3" key="1">
    <citation type="submission" date="2016-10" db="EMBL/GenBank/DDBJ databases">
        <authorList>
            <person name="Varghese N."/>
            <person name="Submissions S."/>
        </authorList>
    </citation>
    <scope>NUCLEOTIDE SEQUENCE [LARGE SCALE GENOMIC DNA]</scope>
    <source>
        <strain evidence="3">DSM 24536</strain>
    </source>
</reference>
<dbReference type="PANTHER" id="PTHR12110">
    <property type="entry name" value="HYDROXYPYRUVATE ISOMERASE"/>
    <property type="match status" value="1"/>
</dbReference>
<dbReference type="PANTHER" id="PTHR12110:SF41">
    <property type="entry name" value="INOSOSE DEHYDRATASE"/>
    <property type="match status" value="1"/>
</dbReference>
<dbReference type="GO" id="GO:0016853">
    <property type="term" value="F:isomerase activity"/>
    <property type="evidence" value="ECO:0007669"/>
    <property type="project" value="UniProtKB-KW"/>
</dbReference>
<evidence type="ECO:0000313" key="2">
    <source>
        <dbReference type="EMBL" id="SDM09517.1"/>
    </source>
</evidence>
<dbReference type="RefSeq" id="WP_090701711.1">
    <property type="nucleotide sequence ID" value="NZ_FNHH01000006.1"/>
</dbReference>
<dbReference type="InterPro" id="IPR050312">
    <property type="entry name" value="IolE/XylAMocC-like"/>
</dbReference>